<accession>A0A269TK11</accession>
<evidence type="ECO:0000256" key="2">
    <source>
        <dbReference type="ARBA" id="ARBA00022448"/>
    </source>
</evidence>
<dbReference type="Gene3D" id="3.40.50.300">
    <property type="entry name" value="P-loop containing nucleotide triphosphate hydrolases"/>
    <property type="match status" value="1"/>
</dbReference>
<evidence type="ECO:0000313" key="6">
    <source>
        <dbReference type="EMBL" id="PAK21802.1"/>
    </source>
</evidence>
<dbReference type="PANTHER" id="PTHR43553">
    <property type="entry name" value="HEAVY METAL TRANSPORTER"/>
    <property type="match status" value="1"/>
</dbReference>
<dbReference type="GO" id="GO:0043190">
    <property type="term" value="C:ATP-binding cassette (ABC) transporter complex"/>
    <property type="evidence" value="ECO:0007669"/>
    <property type="project" value="TreeGrafter"/>
</dbReference>
<evidence type="ECO:0000259" key="5">
    <source>
        <dbReference type="PROSITE" id="PS50893"/>
    </source>
</evidence>
<dbReference type="InterPro" id="IPR050095">
    <property type="entry name" value="ECF_ABC_transporter_ATP-bd"/>
</dbReference>
<dbReference type="InterPro" id="IPR015856">
    <property type="entry name" value="ABC_transpr_CbiO/EcfA_su"/>
</dbReference>
<sequence length="390" mass="45585">MFNYQIVKDRYDSKLFEVIPALEKKLNSLNKSYLDKYNFYLNKIEVNKRNHKYPLLEDKLKSKITYLIYKYEIKANKILNFLEFNNQVLRNKNFNQLKDNWVESDLHLHRTNFFYFDQPKRPNHVLKEIETTFLKNKTTVILGKTGSGKSTLIQLLNGLNYATTGYIRNGNFYLFSNYKNFNSADLKAKFGLVFQFPDYQLFANTIEEEILAGPIALKLSAKNNHDYAHKYLSMVKLPLTFLNRSPFQLSSGQKRRLAIASILANQVETLILDEPNVGLDPAGIDWLKDLIKEMKEIQKKRIITITHDIDFALEIADQIKVVHECKIAYDGDPFSLFRNDQLLSKFELSKPNVIKFQERLKKQGIDIINNEDRNVKDLAKTIANFSREKS</sequence>
<dbReference type="RefSeq" id="WP_095334457.1">
    <property type="nucleotide sequence ID" value="NZ_NQNY01000001.1"/>
</dbReference>
<organism evidence="6 7">
    <name type="scientific">Mycoplasmopsis agassizii</name>
    <dbReference type="NCBI Taxonomy" id="33922"/>
    <lineage>
        <taxon>Bacteria</taxon>
        <taxon>Bacillati</taxon>
        <taxon>Mycoplasmatota</taxon>
        <taxon>Mycoplasmoidales</taxon>
        <taxon>Metamycoplasmataceae</taxon>
        <taxon>Mycoplasmopsis</taxon>
    </lineage>
</organism>
<dbReference type="InterPro" id="IPR003593">
    <property type="entry name" value="AAA+_ATPase"/>
</dbReference>
<dbReference type="AlphaFoldDB" id="A0A269TK11"/>
<evidence type="ECO:0000256" key="3">
    <source>
        <dbReference type="ARBA" id="ARBA00022741"/>
    </source>
</evidence>
<dbReference type="SUPFAM" id="SSF52540">
    <property type="entry name" value="P-loop containing nucleoside triphosphate hydrolases"/>
    <property type="match status" value="1"/>
</dbReference>
<dbReference type="InterPro" id="IPR017871">
    <property type="entry name" value="ABC_transporter-like_CS"/>
</dbReference>
<proteinExistence type="inferred from homology"/>
<dbReference type="PROSITE" id="PS50893">
    <property type="entry name" value="ABC_TRANSPORTER_2"/>
    <property type="match status" value="1"/>
</dbReference>
<dbReference type="OrthoDB" id="9784332at2"/>
<dbReference type="PROSITE" id="PS00211">
    <property type="entry name" value="ABC_TRANSPORTER_1"/>
    <property type="match status" value="1"/>
</dbReference>
<dbReference type="InterPro" id="IPR027417">
    <property type="entry name" value="P-loop_NTPase"/>
</dbReference>
<evidence type="ECO:0000256" key="1">
    <source>
        <dbReference type="ARBA" id="ARBA00005417"/>
    </source>
</evidence>
<comment type="similarity">
    <text evidence="1">Belongs to the ABC transporter superfamily.</text>
</comment>
<dbReference type="GO" id="GO:0042626">
    <property type="term" value="F:ATPase-coupled transmembrane transporter activity"/>
    <property type="evidence" value="ECO:0007669"/>
    <property type="project" value="TreeGrafter"/>
</dbReference>
<evidence type="ECO:0000256" key="4">
    <source>
        <dbReference type="ARBA" id="ARBA00022840"/>
    </source>
</evidence>
<reference evidence="7" key="1">
    <citation type="submission" date="2017-08" db="EMBL/GenBank/DDBJ databases">
        <authorList>
            <person name="Alvarez-Ponce D."/>
            <person name="Weitzman C.L."/>
            <person name="Tillett R.L."/>
            <person name="Sandmeier F.C."/>
            <person name="Tracy C.R."/>
        </authorList>
    </citation>
    <scope>NUCLEOTIDE SEQUENCE [LARGE SCALE GENOMIC DNA]</scope>
    <source>
        <strain evidence="7">723</strain>
    </source>
</reference>
<keyword evidence="2" id="KW-0813">Transport</keyword>
<dbReference type="GO" id="GO:0005524">
    <property type="term" value="F:ATP binding"/>
    <property type="evidence" value="ECO:0007669"/>
    <property type="project" value="UniProtKB-KW"/>
</dbReference>
<dbReference type="EMBL" id="NQNY01000001">
    <property type="protein sequence ID" value="PAK21802.1"/>
    <property type="molecule type" value="Genomic_DNA"/>
</dbReference>
<feature type="domain" description="ABC transporter" evidence="5">
    <location>
        <begin position="108"/>
        <end position="349"/>
    </location>
</feature>
<name>A0A269TK11_9BACT</name>
<dbReference type="InterPro" id="IPR003439">
    <property type="entry name" value="ABC_transporter-like_ATP-bd"/>
</dbReference>
<keyword evidence="3" id="KW-0547">Nucleotide-binding</keyword>
<dbReference type="SMART" id="SM00382">
    <property type="entry name" value="AAA"/>
    <property type="match status" value="1"/>
</dbReference>
<dbReference type="Pfam" id="PF00005">
    <property type="entry name" value="ABC_tran"/>
    <property type="match status" value="1"/>
</dbReference>
<dbReference type="Proteomes" id="UP000216943">
    <property type="component" value="Unassembled WGS sequence"/>
</dbReference>
<dbReference type="GO" id="GO:0016887">
    <property type="term" value="F:ATP hydrolysis activity"/>
    <property type="evidence" value="ECO:0007669"/>
    <property type="project" value="InterPro"/>
</dbReference>
<evidence type="ECO:0000313" key="7">
    <source>
        <dbReference type="Proteomes" id="UP000216943"/>
    </source>
</evidence>
<keyword evidence="4" id="KW-0067">ATP-binding</keyword>
<dbReference type="CDD" id="cd03225">
    <property type="entry name" value="ABC_cobalt_CbiO_domain1"/>
    <property type="match status" value="1"/>
</dbReference>
<gene>
    <name evidence="6" type="ORF">CJJ23_00450</name>
</gene>
<protein>
    <recommendedName>
        <fullName evidence="5">ABC transporter domain-containing protein</fullName>
    </recommendedName>
</protein>
<comment type="caution">
    <text evidence="6">The sequence shown here is derived from an EMBL/GenBank/DDBJ whole genome shotgun (WGS) entry which is preliminary data.</text>
</comment>
<dbReference type="PANTHER" id="PTHR43553:SF24">
    <property type="entry name" value="ENERGY-COUPLING FACTOR TRANSPORTER ATP-BINDING PROTEIN ECFA1"/>
    <property type="match status" value="1"/>
</dbReference>